<sequence length="234" mass="26388">MSASDSNRTLFYLENSRAFRVAWVLEELSLPYELRHYSRIDGKRAEASMKTDSSNRLGKSPYLIDGDVRLGESSAIVKYLIERYASSRERSQLLGSLDSWQERGDIEAWISFSEGMMVHTLAAVYPRWFADPTTAHVIEDSMTANIQNNLNLLESTLSAPNANAYLVAGRLTAADIMCAFSAEYTFYMDTGISSAGKRKEDWPKTVEWLKSLSKLQSYRNALEKGATNKFAISY</sequence>
<dbReference type="InterPro" id="IPR004045">
    <property type="entry name" value="Glutathione_S-Trfase_N"/>
</dbReference>
<dbReference type="VEuPathDB" id="FungiDB:UMAG_03073"/>
<dbReference type="GO" id="GO:0004364">
    <property type="term" value="F:glutathione transferase activity"/>
    <property type="evidence" value="ECO:0000318"/>
    <property type="project" value="GO_Central"/>
</dbReference>
<dbReference type="CDD" id="cd03046">
    <property type="entry name" value="GST_N_GTT1_like"/>
    <property type="match status" value="1"/>
</dbReference>
<dbReference type="InterPro" id="IPR040079">
    <property type="entry name" value="Glutathione_S-Trfase"/>
</dbReference>
<evidence type="ECO:0000313" key="5">
    <source>
        <dbReference type="Proteomes" id="UP000000561"/>
    </source>
</evidence>
<dbReference type="InterPro" id="IPR010987">
    <property type="entry name" value="Glutathione-S-Trfase_C-like"/>
</dbReference>
<dbReference type="OMA" id="RCIRTAW"/>
<dbReference type="SUPFAM" id="SSF47616">
    <property type="entry name" value="GST C-terminal domain-like"/>
    <property type="match status" value="1"/>
</dbReference>
<dbReference type="eggNOG" id="KOG0867">
    <property type="taxonomic scope" value="Eukaryota"/>
</dbReference>
<proteinExistence type="inferred from homology"/>
<feature type="domain" description="GST N-terminal" evidence="2">
    <location>
        <begin position="5"/>
        <end position="88"/>
    </location>
</feature>
<dbReference type="Gene3D" id="1.20.1050.10">
    <property type="match status" value="1"/>
</dbReference>
<protein>
    <recommendedName>
        <fullName evidence="6">GTT1-glutathione S-transferase</fullName>
    </recommendedName>
</protein>
<dbReference type="InterPro" id="IPR036282">
    <property type="entry name" value="Glutathione-S-Trfase_C_sf"/>
</dbReference>
<dbReference type="Gene3D" id="3.40.30.10">
    <property type="entry name" value="Glutaredoxin"/>
    <property type="match status" value="1"/>
</dbReference>
<name>A0A0D1E3M8_MYCMD</name>
<dbReference type="STRING" id="237631.A0A0D1E3M8"/>
<reference evidence="4 5" key="1">
    <citation type="journal article" date="2006" name="Nature">
        <title>Insights from the genome of the biotrophic fungal plant pathogen Ustilago maydis.</title>
        <authorList>
            <person name="Kamper J."/>
            <person name="Kahmann R."/>
            <person name="Bolker M."/>
            <person name="Ma L.J."/>
            <person name="Brefort T."/>
            <person name="Saville B.J."/>
            <person name="Banuett F."/>
            <person name="Kronstad J.W."/>
            <person name="Gold S.E."/>
            <person name="Muller O."/>
            <person name="Perlin M.H."/>
            <person name="Wosten H.A."/>
            <person name="de Vries R."/>
            <person name="Ruiz-Herrera J."/>
            <person name="Reynaga-Pena C.G."/>
            <person name="Snetselaar K."/>
            <person name="McCann M."/>
            <person name="Perez-Martin J."/>
            <person name="Feldbrugge M."/>
            <person name="Basse C.W."/>
            <person name="Steinberg G."/>
            <person name="Ibeas J.I."/>
            <person name="Holloman W."/>
            <person name="Guzman P."/>
            <person name="Farman M."/>
            <person name="Stajich J.E."/>
            <person name="Sentandreu R."/>
            <person name="Gonzalez-Prieto J.M."/>
            <person name="Kennell J.C."/>
            <person name="Molina L."/>
            <person name="Schirawski J."/>
            <person name="Mendoza-Mendoza A."/>
            <person name="Greilinger D."/>
            <person name="Munch K."/>
            <person name="Rossel N."/>
            <person name="Scherer M."/>
            <person name="Vranes M."/>
            <person name="Ladendorf O."/>
            <person name="Vincon V."/>
            <person name="Fuchs U."/>
            <person name="Sandrock B."/>
            <person name="Meng S."/>
            <person name="Ho E.C."/>
            <person name="Cahill M.J."/>
            <person name="Boyce K.J."/>
            <person name="Klose J."/>
            <person name="Klosterman S.J."/>
            <person name="Deelstra H.J."/>
            <person name="Ortiz-Castellanos L."/>
            <person name="Li W."/>
            <person name="Sanchez-Alonso P."/>
            <person name="Schreier P.H."/>
            <person name="Hauser-Hahn I."/>
            <person name="Vaupel M."/>
            <person name="Koopmann E."/>
            <person name="Friedrich G."/>
            <person name="Voss H."/>
            <person name="Schluter T."/>
            <person name="Margolis J."/>
            <person name="Platt D."/>
            <person name="Swimmer C."/>
            <person name="Gnirke A."/>
            <person name="Chen F."/>
            <person name="Vysotskaia V."/>
            <person name="Mannhaupt G."/>
            <person name="Guldener U."/>
            <person name="Munsterkotter M."/>
            <person name="Haase D."/>
            <person name="Oesterheld M."/>
            <person name="Mewes H.W."/>
            <person name="Mauceli E.W."/>
            <person name="DeCaprio D."/>
            <person name="Wade C.M."/>
            <person name="Butler J."/>
            <person name="Young S."/>
            <person name="Jaffe D.B."/>
            <person name="Calvo S."/>
            <person name="Nusbaum C."/>
            <person name="Galagan J."/>
            <person name="Birren B.W."/>
        </authorList>
    </citation>
    <scope>NUCLEOTIDE SEQUENCE [LARGE SCALE GENOMIC DNA]</scope>
    <source>
        <strain evidence="5">DSM 14603 / FGSC 9021 / UM521</strain>
    </source>
</reference>
<dbReference type="PANTHER" id="PTHR44051:SF9">
    <property type="entry name" value="GLUTATHIONE S-TRANSFERASE 1"/>
    <property type="match status" value="1"/>
</dbReference>
<dbReference type="SFLD" id="SFLDG00358">
    <property type="entry name" value="Main_(cytGST)"/>
    <property type="match status" value="1"/>
</dbReference>
<dbReference type="FunFam" id="1.20.1050.10:FF:000069">
    <property type="entry name" value="Putative elongation factor 1-gamma"/>
    <property type="match status" value="1"/>
</dbReference>
<dbReference type="GO" id="GO:0005737">
    <property type="term" value="C:cytoplasm"/>
    <property type="evidence" value="ECO:0000318"/>
    <property type="project" value="GO_Central"/>
</dbReference>
<dbReference type="GO" id="GO:0006749">
    <property type="term" value="P:glutathione metabolic process"/>
    <property type="evidence" value="ECO:0000318"/>
    <property type="project" value="GO_Central"/>
</dbReference>
<organism evidence="4 5">
    <name type="scientific">Mycosarcoma maydis</name>
    <name type="common">Corn smut fungus</name>
    <name type="synonym">Ustilago maydis</name>
    <dbReference type="NCBI Taxonomy" id="5270"/>
    <lineage>
        <taxon>Eukaryota</taxon>
        <taxon>Fungi</taxon>
        <taxon>Dikarya</taxon>
        <taxon>Basidiomycota</taxon>
        <taxon>Ustilaginomycotina</taxon>
        <taxon>Ustilaginomycetes</taxon>
        <taxon>Ustilaginales</taxon>
        <taxon>Ustilaginaceae</taxon>
        <taxon>Mycosarcoma</taxon>
    </lineage>
</organism>
<dbReference type="PANTHER" id="PTHR44051">
    <property type="entry name" value="GLUTATHIONE S-TRANSFERASE-RELATED"/>
    <property type="match status" value="1"/>
</dbReference>
<dbReference type="PROSITE" id="PS50405">
    <property type="entry name" value="GST_CTER"/>
    <property type="match status" value="1"/>
</dbReference>
<dbReference type="AlphaFoldDB" id="A0A0D1E3M8"/>
<dbReference type="Pfam" id="PF00043">
    <property type="entry name" value="GST_C"/>
    <property type="match status" value="1"/>
</dbReference>
<dbReference type="InParanoid" id="A0A0D1E3M8"/>
<dbReference type="RefSeq" id="XP_011389437.1">
    <property type="nucleotide sequence ID" value="XM_011391135.1"/>
</dbReference>
<keyword evidence="5" id="KW-1185">Reference proteome</keyword>
<dbReference type="KEGG" id="uma:UMAG_03073"/>
<dbReference type="EMBL" id="CM003146">
    <property type="protein sequence ID" value="KIS69095.1"/>
    <property type="molecule type" value="Genomic_DNA"/>
</dbReference>
<evidence type="ECO:0000313" key="4">
    <source>
        <dbReference type="EMBL" id="KIS69095.1"/>
    </source>
</evidence>
<evidence type="ECO:0000259" key="2">
    <source>
        <dbReference type="PROSITE" id="PS50404"/>
    </source>
</evidence>
<dbReference type="GeneID" id="23563647"/>
<dbReference type="SUPFAM" id="SSF52833">
    <property type="entry name" value="Thioredoxin-like"/>
    <property type="match status" value="1"/>
</dbReference>
<dbReference type="InterPro" id="IPR004046">
    <property type="entry name" value="GST_C"/>
</dbReference>
<dbReference type="Pfam" id="PF13417">
    <property type="entry name" value="GST_N_3"/>
    <property type="match status" value="1"/>
</dbReference>
<dbReference type="Proteomes" id="UP000000561">
    <property type="component" value="Chromosome 7"/>
</dbReference>
<dbReference type="OrthoDB" id="2098326at2759"/>
<dbReference type="SFLD" id="SFLDS00019">
    <property type="entry name" value="Glutathione_Transferase_(cytos"/>
    <property type="match status" value="1"/>
</dbReference>
<dbReference type="InterPro" id="IPR036249">
    <property type="entry name" value="Thioredoxin-like_sf"/>
</dbReference>
<feature type="domain" description="GST C-terminal" evidence="3">
    <location>
        <begin position="99"/>
        <end position="234"/>
    </location>
</feature>
<evidence type="ECO:0008006" key="6">
    <source>
        <dbReference type="Google" id="ProtNLM"/>
    </source>
</evidence>
<dbReference type="GO" id="GO:0043295">
    <property type="term" value="F:glutathione binding"/>
    <property type="evidence" value="ECO:0000318"/>
    <property type="project" value="GO_Central"/>
</dbReference>
<gene>
    <name evidence="4" type="ORF">UMAG_03073</name>
</gene>
<dbReference type="PROSITE" id="PS50404">
    <property type="entry name" value="GST_NTER"/>
    <property type="match status" value="1"/>
</dbReference>
<evidence type="ECO:0000256" key="1">
    <source>
        <dbReference type="ARBA" id="ARBA00007409"/>
    </source>
</evidence>
<comment type="similarity">
    <text evidence="1">Belongs to the GST superfamily.</text>
</comment>
<accession>A0A0D1E3M8</accession>
<evidence type="ECO:0000259" key="3">
    <source>
        <dbReference type="PROSITE" id="PS50405"/>
    </source>
</evidence>